<accession>C4JWF1</accession>
<dbReference type="KEGG" id="ure:UREG_06893"/>
<dbReference type="InParanoid" id="C4JWF1"/>
<dbReference type="Proteomes" id="UP000002058">
    <property type="component" value="Unassembled WGS sequence"/>
</dbReference>
<dbReference type="RefSeq" id="XP_002583926.1">
    <property type="nucleotide sequence ID" value="XM_002583880.1"/>
</dbReference>
<dbReference type="EMBL" id="CH476618">
    <property type="protein sequence ID" value="EEP82028.1"/>
    <property type="molecule type" value="Genomic_DNA"/>
</dbReference>
<reference evidence="2" key="1">
    <citation type="journal article" date="2009" name="Genome Res.">
        <title>Comparative genomic analyses of the human fungal pathogens Coccidioides and their relatives.</title>
        <authorList>
            <person name="Sharpton T.J."/>
            <person name="Stajich J.E."/>
            <person name="Rounsley S.D."/>
            <person name="Gardner M.J."/>
            <person name="Wortman J.R."/>
            <person name="Jordar V.S."/>
            <person name="Maiti R."/>
            <person name="Kodira C.D."/>
            <person name="Neafsey D.E."/>
            <person name="Zeng Q."/>
            <person name="Hung C.-Y."/>
            <person name="McMahan C."/>
            <person name="Muszewska A."/>
            <person name="Grynberg M."/>
            <person name="Mandel M.A."/>
            <person name="Kellner E.M."/>
            <person name="Barker B.M."/>
            <person name="Galgiani J.N."/>
            <person name="Orbach M.J."/>
            <person name="Kirkland T.N."/>
            <person name="Cole G.T."/>
            <person name="Henn M.R."/>
            <person name="Birren B.W."/>
            <person name="Taylor J.W."/>
        </authorList>
    </citation>
    <scope>NUCLEOTIDE SEQUENCE [LARGE SCALE GENOMIC DNA]</scope>
    <source>
        <strain evidence="2">UAMH 1704</strain>
    </source>
</reference>
<dbReference type="HOGENOM" id="CLU_093582_1_0_1"/>
<dbReference type="GeneID" id="8442432"/>
<dbReference type="OrthoDB" id="3348320at2759"/>
<keyword evidence="2" id="KW-1185">Reference proteome</keyword>
<name>C4JWF1_UNCRE</name>
<evidence type="ECO:0000313" key="1">
    <source>
        <dbReference type="EMBL" id="EEP82028.1"/>
    </source>
</evidence>
<gene>
    <name evidence="1" type="ORF">UREG_06893</name>
</gene>
<organism evidence="1 2">
    <name type="scientific">Uncinocarpus reesii (strain UAMH 1704)</name>
    <dbReference type="NCBI Taxonomy" id="336963"/>
    <lineage>
        <taxon>Eukaryota</taxon>
        <taxon>Fungi</taxon>
        <taxon>Dikarya</taxon>
        <taxon>Ascomycota</taxon>
        <taxon>Pezizomycotina</taxon>
        <taxon>Eurotiomycetes</taxon>
        <taxon>Eurotiomycetidae</taxon>
        <taxon>Onygenales</taxon>
        <taxon>Onygenaceae</taxon>
        <taxon>Uncinocarpus</taxon>
    </lineage>
</organism>
<dbReference type="OMA" id="VEMAWDE"/>
<evidence type="ECO:0000313" key="2">
    <source>
        <dbReference type="Proteomes" id="UP000002058"/>
    </source>
</evidence>
<dbReference type="VEuPathDB" id="FungiDB:UREG_06893"/>
<dbReference type="eggNOG" id="ENOG502T0H0">
    <property type="taxonomic scope" value="Eukaryota"/>
</dbReference>
<proteinExistence type="predicted"/>
<protein>
    <submittedName>
        <fullName evidence="1">Uncharacterized protein</fullName>
    </submittedName>
</protein>
<sequence>MEKGLAALDAAMGEDALIYAFSPITIISPGGYVAVTFFQNRASTEDIDFFIDPEYARDQDILGAIRKAMRQIGRSLDLGESWINDAVSLFLTLDARRSLFEDAQKQNIVLWEGANLKVLAAPLEWGLETKLRRLSTKPNHPKTNTDMSDILVILKFLKDRDGAP</sequence>
<dbReference type="AlphaFoldDB" id="C4JWF1"/>